<comment type="caution">
    <text evidence="1">The sequence shown here is derived from an EMBL/GenBank/DDBJ whole genome shotgun (WGS) entry which is preliminary data.</text>
</comment>
<keyword evidence="2" id="KW-1185">Reference proteome</keyword>
<dbReference type="InParanoid" id="U5DJL0"/>
<dbReference type="EMBL" id="ASSJ01000039">
    <property type="protein sequence ID" value="ERN41881.1"/>
    <property type="molecule type" value="Genomic_DNA"/>
</dbReference>
<reference evidence="1 2" key="1">
    <citation type="submission" date="2013-05" db="EMBL/GenBank/DDBJ databases">
        <title>Draft genome sequence of Rubidibacter lacunae KORDI 51-2.</title>
        <authorList>
            <person name="Choi D.H."/>
            <person name="Noh J.H."/>
            <person name="Kwon K.-K."/>
            <person name="Lee J.-H."/>
            <person name="Ryu J.-Y."/>
        </authorList>
    </citation>
    <scope>NUCLEOTIDE SEQUENCE [LARGE SCALE GENOMIC DNA]</scope>
    <source>
        <strain evidence="1 2">KORDI 51-2</strain>
    </source>
</reference>
<dbReference type="InterPro" id="IPR009737">
    <property type="entry name" value="Aim32/Apd1-like"/>
</dbReference>
<dbReference type="InterPro" id="IPR010350">
    <property type="entry name" value="Aim32/Apd1-like_bac"/>
</dbReference>
<name>U5DJL0_9CHRO</name>
<dbReference type="PANTHER" id="PTHR31902:SF22">
    <property type="entry name" value="SLL1203 PROTEIN"/>
    <property type="match status" value="1"/>
</dbReference>
<protein>
    <submittedName>
        <fullName evidence="1">Uncharacterized protein conserved in bacteria containing thioredoxin-like domain protein</fullName>
    </submittedName>
</protein>
<evidence type="ECO:0000313" key="2">
    <source>
        <dbReference type="Proteomes" id="UP000016960"/>
    </source>
</evidence>
<dbReference type="RefSeq" id="WP_022606124.1">
    <property type="nucleotide sequence ID" value="NZ_ASSJ01000039.1"/>
</dbReference>
<dbReference type="eggNOG" id="COG4759">
    <property type="taxonomic scope" value="Bacteria"/>
</dbReference>
<dbReference type="PIRSF" id="PIRSF035042">
    <property type="entry name" value="UCP035042_thirdx"/>
    <property type="match status" value="1"/>
</dbReference>
<dbReference type="SUPFAM" id="SSF52833">
    <property type="entry name" value="Thioredoxin-like"/>
    <property type="match status" value="1"/>
</dbReference>
<sequence length="379" mass="43924">MLEQENFSTCQFCSEVSKANGEDPIGTAATVDCWLVVEMAPPWTEKTFKEDLRIVPLLELFKQLFLKQGIAIRPILIAPDLEYSKPGSGRVIFYKRPQAQFAQFSKQEFVLPEADVPRLATAILRHLLKQPNELDSFQEFRQESGHIREILICTHGNVDVACSRFGYPIYKKLREDYAGEWNPEGSERRIDPLPELRVWRCSHFGGHKFAPTLIDLPDGRYWGHLEPEILDILIYRQGNLSKLRSHYRGWSGLYKHEQIAERSLWEKEGWDWLSRDISGRTRSKGLRGIKRYLYPLLKSIPLKRSRAFAELWTQDAEWAEVQIQCSHPERETQTVYDVRIEAFGQVTTAARSSKAGKNIELVTVPQYRVTHLSNRLQPL</sequence>
<dbReference type="Pfam" id="PF06999">
    <property type="entry name" value="Suc_Fer-like"/>
    <property type="match status" value="1"/>
</dbReference>
<proteinExistence type="predicted"/>
<organism evidence="1 2">
    <name type="scientific">Rubidibacter lacunae KORDI 51-2</name>
    <dbReference type="NCBI Taxonomy" id="582515"/>
    <lineage>
        <taxon>Bacteria</taxon>
        <taxon>Bacillati</taxon>
        <taxon>Cyanobacteriota</taxon>
        <taxon>Cyanophyceae</taxon>
        <taxon>Oscillatoriophycideae</taxon>
        <taxon>Chroococcales</taxon>
        <taxon>Aphanothecaceae</taxon>
        <taxon>Rubidibacter</taxon>
    </lineage>
</organism>
<dbReference type="Proteomes" id="UP000016960">
    <property type="component" value="Unassembled WGS sequence"/>
</dbReference>
<dbReference type="STRING" id="582515.KR51_00014830"/>
<dbReference type="PANTHER" id="PTHR31902">
    <property type="entry name" value="ACTIN PATCHES DISTAL PROTEIN 1"/>
    <property type="match status" value="1"/>
</dbReference>
<dbReference type="OrthoDB" id="3399139at2"/>
<dbReference type="AlphaFoldDB" id="U5DJL0"/>
<gene>
    <name evidence="1" type="ORF">KR51_00014830</name>
</gene>
<dbReference type="InterPro" id="IPR036249">
    <property type="entry name" value="Thioredoxin-like_sf"/>
</dbReference>
<evidence type="ECO:0000313" key="1">
    <source>
        <dbReference type="EMBL" id="ERN41881.1"/>
    </source>
</evidence>
<dbReference type="CDD" id="cd03062">
    <property type="entry name" value="TRX_Fd_Sucrase"/>
    <property type="match status" value="1"/>
</dbReference>
<dbReference type="PATRIC" id="fig|582515.4.peg.1678"/>
<accession>U5DJL0</accession>